<keyword evidence="6" id="KW-1185">Reference proteome</keyword>
<name>A0ABW0ZA62_9ACTN</name>
<protein>
    <recommendedName>
        <fullName evidence="2 3">Single-stranded DNA-binding protein</fullName>
        <shortName evidence="2">SSB</shortName>
    </recommendedName>
</protein>
<dbReference type="Gene3D" id="2.40.50.140">
    <property type="entry name" value="Nucleic acid-binding proteins"/>
    <property type="match status" value="1"/>
</dbReference>
<dbReference type="EMBL" id="JBHSNS010000001">
    <property type="protein sequence ID" value="MFC5727880.1"/>
    <property type="molecule type" value="Genomic_DNA"/>
</dbReference>
<feature type="region of interest" description="Disordered" evidence="4">
    <location>
        <begin position="120"/>
        <end position="165"/>
    </location>
</feature>
<dbReference type="Pfam" id="PF00436">
    <property type="entry name" value="SSB"/>
    <property type="match status" value="1"/>
</dbReference>
<comment type="caution">
    <text evidence="5">The sequence shown here is derived from an EMBL/GenBank/DDBJ whole genome shotgun (WGS) entry which is preliminary data.</text>
</comment>
<evidence type="ECO:0000256" key="2">
    <source>
        <dbReference type="HAMAP-Rule" id="MF_00984"/>
    </source>
</evidence>
<dbReference type="PANTHER" id="PTHR10302">
    <property type="entry name" value="SINGLE-STRANDED DNA-BINDING PROTEIN"/>
    <property type="match status" value="1"/>
</dbReference>
<dbReference type="InterPro" id="IPR012340">
    <property type="entry name" value="NA-bd_OB-fold"/>
</dbReference>
<sequence length="165" mass="18096">MTNETMVTIQGWIGNEPSLRMVGGAAVANFRVGATPRRFKQSTGEWVDGQTQWYGVSAWRALAENAEHSLAKGDPVLIHGRLNHRTYINKQGVEVVALEIEATTIGHDLTRGTSRFRRVVRSAETPARTTPEPPDFGPTVYPPEDPYVGQATENPPTPDDTEEAA</sequence>
<feature type="compositionally biased region" description="Pro residues" evidence="4">
    <location>
        <begin position="131"/>
        <end position="145"/>
    </location>
</feature>
<organism evidence="5 6">
    <name type="scientific">Nocardioides vastitatis</name>
    <dbReference type="NCBI Taxonomy" id="2568655"/>
    <lineage>
        <taxon>Bacteria</taxon>
        <taxon>Bacillati</taxon>
        <taxon>Actinomycetota</taxon>
        <taxon>Actinomycetes</taxon>
        <taxon>Propionibacteriales</taxon>
        <taxon>Nocardioidaceae</taxon>
        <taxon>Nocardioides</taxon>
    </lineage>
</organism>
<accession>A0ABW0ZA62</accession>
<dbReference type="PROSITE" id="PS50935">
    <property type="entry name" value="SSB"/>
    <property type="match status" value="1"/>
</dbReference>
<dbReference type="SUPFAM" id="SSF50249">
    <property type="entry name" value="Nucleic acid-binding proteins"/>
    <property type="match status" value="1"/>
</dbReference>
<evidence type="ECO:0000256" key="1">
    <source>
        <dbReference type="ARBA" id="ARBA00023125"/>
    </source>
</evidence>
<comment type="subunit">
    <text evidence="2">Homotetramer.</text>
</comment>
<dbReference type="PANTHER" id="PTHR10302:SF27">
    <property type="entry name" value="SINGLE-STRANDED DNA-BINDING PROTEIN"/>
    <property type="match status" value="1"/>
</dbReference>
<evidence type="ECO:0000313" key="6">
    <source>
        <dbReference type="Proteomes" id="UP001596072"/>
    </source>
</evidence>
<keyword evidence="1 2" id="KW-0238">DNA-binding</keyword>
<gene>
    <name evidence="5" type="ORF">ACFPQB_03060</name>
</gene>
<proteinExistence type="inferred from homology"/>
<comment type="caution">
    <text evidence="2">Lacks conserved residue(s) required for the propagation of feature annotation.</text>
</comment>
<evidence type="ECO:0000256" key="4">
    <source>
        <dbReference type="SAM" id="MobiDB-lite"/>
    </source>
</evidence>
<evidence type="ECO:0000256" key="3">
    <source>
        <dbReference type="RuleBase" id="RU000524"/>
    </source>
</evidence>
<dbReference type="InterPro" id="IPR000424">
    <property type="entry name" value="Primosome_PriB/ssb"/>
</dbReference>
<reference evidence="6" key="1">
    <citation type="journal article" date="2019" name="Int. J. Syst. Evol. Microbiol.">
        <title>The Global Catalogue of Microorganisms (GCM) 10K type strain sequencing project: providing services to taxonomists for standard genome sequencing and annotation.</title>
        <authorList>
            <consortium name="The Broad Institute Genomics Platform"/>
            <consortium name="The Broad Institute Genome Sequencing Center for Infectious Disease"/>
            <person name="Wu L."/>
            <person name="Ma J."/>
        </authorList>
    </citation>
    <scope>NUCLEOTIDE SEQUENCE [LARGE SCALE GENOMIC DNA]</scope>
    <source>
        <strain evidence="6">YIM 94188</strain>
    </source>
</reference>
<dbReference type="RefSeq" id="WP_168798213.1">
    <property type="nucleotide sequence ID" value="NZ_JBHSNS010000001.1"/>
</dbReference>
<dbReference type="CDD" id="cd04496">
    <property type="entry name" value="SSB_OBF"/>
    <property type="match status" value="1"/>
</dbReference>
<dbReference type="GO" id="GO:0003677">
    <property type="term" value="F:DNA binding"/>
    <property type="evidence" value="ECO:0007669"/>
    <property type="project" value="UniProtKB-KW"/>
</dbReference>
<dbReference type="NCBIfam" id="TIGR00621">
    <property type="entry name" value="ssb"/>
    <property type="match status" value="1"/>
</dbReference>
<dbReference type="HAMAP" id="MF_00984">
    <property type="entry name" value="SSB"/>
    <property type="match status" value="1"/>
</dbReference>
<dbReference type="InterPro" id="IPR011344">
    <property type="entry name" value="ssDNA-bd"/>
</dbReference>
<evidence type="ECO:0000313" key="5">
    <source>
        <dbReference type="EMBL" id="MFC5727880.1"/>
    </source>
</evidence>
<dbReference type="Proteomes" id="UP001596072">
    <property type="component" value="Unassembled WGS sequence"/>
</dbReference>